<evidence type="ECO:0000313" key="3">
    <source>
        <dbReference type="Proteomes" id="UP000636453"/>
    </source>
</evidence>
<keyword evidence="1" id="KW-0812">Transmembrane</keyword>
<gene>
    <name evidence="2" type="ORF">GCM10007167_20550</name>
</gene>
<protein>
    <submittedName>
        <fullName evidence="2">Uncharacterized protein</fullName>
    </submittedName>
</protein>
<keyword evidence="1" id="KW-0472">Membrane</keyword>
<evidence type="ECO:0000313" key="2">
    <source>
        <dbReference type="EMBL" id="GHE38215.1"/>
    </source>
</evidence>
<organism evidence="2 3">
    <name type="scientific">Vulcaniibacterium thermophilum</name>
    <dbReference type="NCBI Taxonomy" id="1169913"/>
    <lineage>
        <taxon>Bacteria</taxon>
        <taxon>Pseudomonadati</taxon>
        <taxon>Pseudomonadota</taxon>
        <taxon>Gammaproteobacteria</taxon>
        <taxon>Lysobacterales</taxon>
        <taxon>Lysobacteraceae</taxon>
        <taxon>Vulcaniibacterium</taxon>
    </lineage>
</organism>
<reference evidence="2" key="2">
    <citation type="submission" date="2020-09" db="EMBL/GenBank/DDBJ databases">
        <authorList>
            <person name="Sun Q."/>
            <person name="Kim S."/>
        </authorList>
    </citation>
    <scope>NUCLEOTIDE SEQUENCE</scope>
    <source>
        <strain evidence="2">KCTC 32020</strain>
    </source>
</reference>
<keyword evidence="3" id="KW-1185">Reference proteome</keyword>
<dbReference type="OrthoDB" id="5959585at2"/>
<sequence length="101" mass="10611">MMLFLALALVGVAVGGATAFVIFWPLALVHLRDRHPALRSELGPAAFLHPAALGWLLRGGYRAAGDRNLDGLATPAKVSLLVILTSLAASGALWLLSELMP</sequence>
<proteinExistence type="predicted"/>
<evidence type="ECO:0000256" key="1">
    <source>
        <dbReference type="SAM" id="Phobius"/>
    </source>
</evidence>
<accession>A0A919DE75</accession>
<dbReference type="AlphaFoldDB" id="A0A919DE75"/>
<keyword evidence="1" id="KW-1133">Transmembrane helix</keyword>
<name>A0A919DE75_9GAMM</name>
<reference evidence="2" key="1">
    <citation type="journal article" date="2014" name="Int. J. Syst. Evol. Microbiol.">
        <title>Complete genome sequence of Corynebacterium casei LMG S-19264T (=DSM 44701T), isolated from a smear-ripened cheese.</title>
        <authorList>
            <consortium name="US DOE Joint Genome Institute (JGI-PGF)"/>
            <person name="Walter F."/>
            <person name="Albersmeier A."/>
            <person name="Kalinowski J."/>
            <person name="Ruckert C."/>
        </authorList>
    </citation>
    <scope>NUCLEOTIDE SEQUENCE</scope>
    <source>
        <strain evidence="2">KCTC 32020</strain>
    </source>
</reference>
<comment type="caution">
    <text evidence="2">The sequence shown here is derived from an EMBL/GenBank/DDBJ whole genome shotgun (WGS) entry which is preliminary data.</text>
</comment>
<feature type="transmembrane region" description="Helical" evidence="1">
    <location>
        <begin position="78"/>
        <end position="96"/>
    </location>
</feature>
<dbReference type="RefSeq" id="WP_146471882.1">
    <property type="nucleotide sequence ID" value="NZ_BNCF01000011.1"/>
</dbReference>
<dbReference type="EMBL" id="BNCF01000011">
    <property type="protein sequence ID" value="GHE38215.1"/>
    <property type="molecule type" value="Genomic_DNA"/>
</dbReference>
<dbReference type="Proteomes" id="UP000636453">
    <property type="component" value="Unassembled WGS sequence"/>
</dbReference>